<reference evidence="2" key="1">
    <citation type="journal article" date="2016" name="Nat. Commun.">
        <title>Genome analysis of three Pneumocystis species reveals adaptation mechanisms to life exclusively in mammalian hosts.</title>
        <authorList>
            <person name="Ma L."/>
            <person name="Chen Z."/>
            <person name="Huang D.W."/>
            <person name="Kutty G."/>
            <person name="Ishihara M."/>
            <person name="Wang H."/>
            <person name="Abouelleil A."/>
            <person name="Bishop L."/>
            <person name="Davey E."/>
            <person name="Deng R."/>
            <person name="Deng X."/>
            <person name="Fan L."/>
            <person name="Fantoni G."/>
            <person name="Fitzgerald M."/>
            <person name="Gogineni E."/>
            <person name="Goldberg J.M."/>
            <person name="Handley G."/>
            <person name="Hu X."/>
            <person name="Huber C."/>
            <person name="Jiao X."/>
            <person name="Jones K."/>
            <person name="Levin J.Z."/>
            <person name="Liu Y."/>
            <person name="Macdonald P."/>
            <person name="Melnikov A."/>
            <person name="Raley C."/>
            <person name="Sassi M."/>
            <person name="Sherman B.T."/>
            <person name="Song X."/>
            <person name="Sykes S."/>
            <person name="Tran B."/>
            <person name="Walsh L."/>
            <person name="Xia Y."/>
            <person name="Yang J."/>
            <person name="Young S."/>
            <person name="Zeng Q."/>
            <person name="Zheng X."/>
            <person name="Stephens R."/>
            <person name="Nusbaum C."/>
            <person name="Birren B.W."/>
            <person name="Azadi P."/>
            <person name="Lempicki R.A."/>
            <person name="Cuomo C.A."/>
            <person name="Kovacs J.A."/>
        </authorList>
    </citation>
    <scope>NUCLEOTIDE SEQUENCE [LARGE SCALE GENOMIC DNA]</scope>
    <source>
        <strain evidence="2">B80</strain>
    </source>
</reference>
<dbReference type="InterPro" id="IPR019410">
    <property type="entry name" value="Methyltransf_16"/>
</dbReference>
<dbReference type="RefSeq" id="XP_018225766.1">
    <property type="nucleotide sequence ID" value="XM_018370480.1"/>
</dbReference>
<sequence>MEPDSNILECIDIDEHCHVRFSNMNNIEKKGLGYYSINEARLTLCIGGREVRIRQNPNIFHCHKEDTGSVLWRASVVCLEYLLSQPWFICNLQEFQIIELGAGISGIGAILLGEKVDKYISTDREHILKYLYKNIDENLKIKTKIKGKQESSLEEINIYVMELNWFEKPKTYLKNLEGFLGETSKNLCILAFDTIYNPNITIHFVNTLVSIFNHFQERKILAIIGLELRNYDTLYDFLEKMQSHFFIQTICDEQLQKEYQIYIVQSK</sequence>
<dbReference type="AlphaFoldDB" id="A0A0W4ZI70"/>
<proteinExistence type="predicted"/>
<dbReference type="PANTHER" id="PTHR14614">
    <property type="entry name" value="HEPATOCELLULAR CARCINOMA-ASSOCIATED ANTIGEN"/>
    <property type="match status" value="1"/>
</dbReference>
<evidence type="ECO:0000313" key="1">
    <source>
        <dbReference type="EMBL" id="KTW28057.1"/>
    </source>
</evidence>
<organism evidence="1 2">
    <name type="scientific">Pneumocystis carinii (strain B80)</name>
    <name type="common">Rat pneumocystis pneumonia agent</name>
    <name type="synonym">Pneumocystis carinii f. sp. carinii</name>
    <dbReference type="NCBI Taxonomy" id="1408658"/>
    <lineage>
        <taxon>Eukaryota</taxon>
        <taxon>Fungi</taxon>
        <taxon>Dikarya</taxon>
        <taxon>Ascomycota</taxon>
        <taxon>Taphrinomycotina</taxon>
        <taxon>Pneumocystomycetes</taxon>
        <taxon>Pneumocystaceae</taxon>
        <taxon>Pneumocystis</taxon>
    </lineage>
</organism>
<dbReference type="OrthoDB" id="2529286at2759"/>
<dbReference type="VEuPathDB" id="FungiDB:T552_01919"/>
<dbReference type="GeneID" id="28936683"/>
<dbReference type="GO" id="GO:0005829">
    <property type="term" value="C:cytosol"/>
    <property type="evidence" value="ECO:0007669"/>
    <property type="project" value="TreeGrafter"/>
</dbReference>
<dbReference type="Proteomes" id="UP000054454">
    <property type="component" value="Unassembled WGS sequence"/>
</dbReference>
<dbReference type="GO" id="GO:0008757">
    <property type="term" value="F:S-adenosylmethionine-dependent methyltransferase activity"/>
    <property type="evidence" value="ECO:0007669"/>
    <property type="project" value="UniProtKB-ARBA"/>
</dbReference>
<name>A0A0W4ZI70_PNEC8</name>
<dbReference type="Pfam" id="PF10294">
    <property type="entry name" value="Methyltransf_16"/>
    <property type="match status" value="1"/>
</dbReference>
<dbReference type="Gene3D" id="3.40.50.150">
    <property type="entry name" value="Vaccinia Virus protein VP39"/>
    <property type="match status" value="1"/>
</dbReference>
<gene>
    <name evidence="1" type="ORF">T552_01919</name>
</gene>
<comment type="caution">
    <text evidence="1">The sequence shown here is derived from an EMBL/GenBank/DDBJ whole genome shotgun (WGS) entry which is preliminary data.</text>
</comment>
<accession>A0A0W4ZI70</accession>
<protein>
    <submittedName>
        <fullName evidence="1">Uncharacterized protein</fullName>
    </submittedName>
</protein>
<evidence type="ECO:0000313" key="2">
    <source>
        <dbReference type="Proteomes" id="UP000054454"/>
    </source>
</evidence>
<dbReference type="EMBL" id="LFVZ01000008">
    <property type="protein sequence ID" value="KTW28057.1"/>
    <property type="molecule type" value="Genomic_DNA"/>
</dbReference>
<keyword evidence="2" id="KW-1185">Reference proteome</keyword>
<dbReference type="InterPro" id="IPR029063">
    <property type="entry name" value="SAM-dependent_MTases_sf"/>
</dbReference>
<dbReference type="PANTHER" id="PTHR14614:SF132">
    <property type="entry name" value="PROTEIN-LYSINE METHYLTRANSFERASE C42C1.13"/>
    <property type="match status" value="1"/>
</dbReference>